<dbReference type="EMBL" id="JAYMYS010000006">
    <property type="protein sequence ID" value="KAK7388305.1"/>
    <property type="molecule type" value="Genomic_DNA"/>
</dbReference>
<sequence length="189" mass="21155">MAVMEIIVVAMKEVEFRKSMFKPKSLACKAVVDQVVKIIDKGDSELLIACIKVIGNLARTIKATETRMIGPLVKLLDEREVEALREALIALTKFTCMENYLHMDHSKAIINVGGAKHLIQLVYFREEMVNILVLVLLSYIVIHVSDNEELAKVEVLKVIKWASKHSSIAHDNHRSLVASVQEQVGALLV</sequence>
<dbReference type="AlphaFoldDB" id="A0AAN9XDC0"/>
<organism evidence="1 2">
    <name type="scientific">Psophocarpus tetragonolobus</name>
    <name type="common">Winged bean</name>
    <name type="synonym">Dolichos tetragonolobus</name>
    <dbReference type="NCBI Taxonomy" id="3891"/>
    <lineage>
        <taxon>Eukaryota</taxon>
        <taxon>Viridiplantae</taxon>
        <taxon>Streptophyta</taxon>
        <taxon>Embryophyta</taxon>
        <taxon>Tracheophyta</taxon>
        <taxon>Spermatophyta</taxon>
        <taxon>Magnoliopsida</taxon>
        <taxon>eudicotyledons</taxon>
        <taxon>Gunneridae</taxon>
        <taxon>Pentapetalae</taxon>
        <taxon>rosids</taxon>
        <taxon>fabids</taxon>
        <taxon>Fabales</taxon>
        <taxon>Fabaceae</taxon>
        <taxon>Papilionoideae</taxon>
        <taxon>50 kb inversion clade</taxon>
        <taxon>NPAAA clade</taxon>
        <taxon>indigoferoid/millettioid clade</taxon>
        <taxon>Phaseoleae</taxon>
        <taxon>Psophocarpus</taxon>
    </lineage>
</organism>
<dbReference type="InterPro" id="IPR016024">
    <property type="entry name" value="ARM-type_fold"/>
</dbReference>
<dbReference type="Gene3D" id="1.25.10.10">
    <property type="entry name" value="Leucine-rich Repeat Variant"/>
    <property type="match status" value="1"/>
</dbReference>
<dbReference type="SUPFAM" id="SSF48371">
    <property type="entry name" value="ARM repeat"/>
    <property type="match status" value="1"/>
</dbReference>
<keyword evidence="2" id="KW-1185">Reference proteome</keyword>
<protein>
    <submittedName>
        <fullName evidence="1">Uncharacterized protein</fullName>
    </submittedName>
</protein>
<reference evidence="1 2" key="1">
    <citation type="submission" date="2024-01" db="EMBL/GenBank/DDBJ databases">
        <title>The genomes of 5 underutilized Papilionoideae crops provide insights into root nodulation and disease resistanc.</title>
        <authorList>
            <person name="Jiang F."/>
        </authorList>
    </citation>
    <scope>NUCLEOTIDE SEQUENCE [LARGE SCALE GENOMIC DNA]</scope>
    <source>
        <strain evidence="1">DUOXIRENSHENG_FW03</strain>
        <tissue evidence="1">Leaves</tissue>
    </source>
</reference>
<dbReference type="Proteomes" id="UP001386955">
    <property type="component" value="Unassembled WGS sequence"/>
</dbReference>
<gene>
    <name evidence="1" type="ORF">VNO78_23119</name>
</gene>
<dbReference type="PANTHER" id="PTHR46168:SF13">
    <property type="entry name" value="ARO1-LIKE PROTEIN 1"/>
    <property type="match status" value="1"/>
</dbReference>
<evidence type="ECO:0000313" key="1">
    <source>
        <dbReference type="EMBL" id="KAK7388305.1"/>
    </source>
</evidence>
<dbReference type="PANTHER" id="PTHR46168">
    <property type="entry name" value="ARMADILLO REPEAT ONLY 4"/>
    <property type="match status" value="1"/>
</dbReference>
<accession>A0AAN9XDC0</accession>
<proteinExistence type="predicted"/>
<evidence type="ECO:0000313" key="2">
    <source>
        <dbReference type="Proteomes" id="UP001386955"/>
    </source>
</evidence>
<dbReference type="InterPro" id="IPR011989">
    <property type="entry name" value="ARM-like"/>
</dbReference>
<name>A0AAN9XDC0_PSOTE</name>
<comment type="caution">
    <text evidence="1">The sequence shown here is derived from an EMBL/GenBank/DDBJ whole genome shotgun (WGS) entry which is preliminary data.</text>
</comment>